<dbReference type="GO" id="GO:0000045">
    <property type="term" value="P:autophagosome assembly"/>
    <property type="evidence" value="ECO:0007669"/>
    <property type="project" value="TreeGrafter"/>
</dbReference>
<dbReference type="GO" id="GO:0000422">
    <property type="term" value="P:autophagy of mitochondrion"/>
    <property type="evidence" value="ECO:0007669"/>
    <property type="project" value="TreeGrafter"/>
</dbReference>
<dbReference type="Pfam" id="PF03987">
    <property type="entry name" value="Autophagy_act_C"/>
    <property type="match status" value="1"/>
</dbReference>
<dbReference type="GO" id="GO:0005829">
    <property type="term" value="C:cytosol"/>
    <property type="evidence" value="ECO:0007669"/>
    <property type="project" value="TreeGrafter"/>
</dbReference>
<dbReference type="Proteomes" id="UP001374579">
    <property type="component" value="Unassembled WGS sequence"/>
</dbReference>
<evidence type="ECO:0000256" key="2">
    <source>
        <dbReference type="ARBA" id="ARBA00021099"/>
    </source>
</evidence>
<accession>A0AAN9GAL0</accession>
<dbReference type="PANTHER" id="PTHR14957:SF1">
    <property type="entry name" value="UBIQUITIN-LIKE-CONJUGATING ENZYME ATG10"/>
    <property type="match status" value="1"/>
</dbReference>
<evidence type="ECO:0000256" key="5">
    <source>
        <dbReference type="ARBA" id="ARBA00023006"/>
    </source>
</evidence>
<dbReference type="Gene3D" id="3.30.1460.50">
    <property type="match status" value="1"/>
</dbReference>
<sequence length="214" mass="24125">MAAGSISSAEFNDLVVKMIEVSARINDTWVLRNSPRDAAEVYMEKVTLVKDRCSPVTEIATKEESVDVHLEDDTDMEDADPSCIQPSPDQSSFVRCQFHVLYSHSYSVPVLFFNICRPDGKRLGLEEVWSRVPEEYQARIQDHKWATITQQEHPYLGTPFFTLHPCHTASLMSQVPDATDTRYYLIKWLSSVGPVVGLHLPPTYATAFDATGKT</sequence>
<evidence type="ECO:0000256" key="3">
    <source>
        <dbReference type="ARBA" id="ARBA00022679"/>
    </source>
</evidence>
<evidence type="ECO:0000256" key="6">
    <source>
        <dbReference type="ARBA" id="ARBA00029833"/>
    </source>
</evidence>
<dbReference type="InterPro" id="IPR007135">
    <property type="entry name" value="Atg3/Atg10"/>
</dbReference>
<evidence type="ECO:0000313" key="8">
    <source>
        <dbReference type="Proteomes" id="UP001374579"/>
    </source>
</evidence>
<dbReference type="PANTHER" id="PTHR14957">
    <property type="entry name" value="UBIQUITIN-LIKE-CONJUGATING ENZYME ATG10"/>
    <property type="match status" value="1"/>
</dbReference>
<comment type="caution">
    <text evidence="7">The sequence shown here is derived from an EMBL/GenBank/DDBJ whole genome shotgun (WGS) entry which is preliminary data.</text>
</comment>
<evidence type="ECO:0000256" key="4">
    <source>
        <dbReference type="ARBA" id="ARBA00022786"/>
    </source>
</evidence>
<dbReference type="GO" id="GO:0061651">
    <property type="term" value="F:Atg12 conjugating enzyme activity"/>
    <property type="evidence" value="ECO:0007669"/>
    <property type="project" value="TreeGrafter"/>
</dbReference>
<name>A0AAN9GAL0_9CAEN</name>
<dbReference type="GO" id="GO:0032446">
    <property type="term" value="P:protein modification by small protein conjugation"/>
    <property type="evidence" value="ECO:0007669"/>
    <property type="project" value="TreeGrafter"/>
</dbReference>
<dbReference type="AlphaFoldDB" id="A0AAN9GAL0"/>
<keyword evidence="3" id="KW-0808">Transferase</keyword>
<dbReference type="EMBL" id="JBAMIC010000011">
    <property type="protein sequence ID" value="KAK7099890.1"/>
    <property type="molecule type" value="Genomic_DNA"/>
</dbReference>
<protein>
    <recommendedName>
        <fullName evidence="2">Ubiquitin-like-conjugating enzyme ATG10</fullName>
    </recommendedName>
    <alternativeName>
        <fullName evidence="6">Autophagy-related protein 10</fullName>
    </alternativeName>
</protein>
<gene>
    <name evidence="7" type="ORF">V1264_022933</name>
</gene>
<reference evidence="7 8" key="1">
    <citation type="submission" date="2024-02" db="EMBL/GenBank/DDBJ databases">
        <title>Chromosome-scale genome assembly of the rough periwinkle Littorina saxatilis.</title>
        <authorList>
            <person name="De Jode A."/>
            <person name="Faria R."/>
            <person name="Formenti G."/>
            <person name="Sims Y."/>
            <person name="Smith T.P."/>
            <person name="Tracey A."/>
            <person name="Wood J.M.D."/>
            <person name="Zagrodzka Z.B."/>
            <person name="Johannesson K."/>
            <person name="Butlin R.K."/>
            <person name="Leder E.H."/>
        </authorList>
    </citation>
    <scope>NUCLEOTIDE SEQUENCE [LARGE SCALE GENOMIC DNA]</scope>
    <source>
        <strain evidence="7">Snail1</strain>
        <tissue evidence="7">Muscle</tissue>
    </source>
</reference>
<organism evidence="7 8">
    <name type="scientific">Littorina saxatilis</name>
    <dbReference type="NCBI Taxonomy" id="31220"/>
    <lineage>
        <taxon>Eukaryota</taxon>
        <taxon>Metazoa</taxon>
        <taxon>Spiralia</taxon>
        <taxon>Lophotrochozoa</taxon>
        <taxon>Mollusca</taxon>
        <taxon>Gastropoda</taxon>
        <taxon>Caenogastropoda</taxon>
        <taxon>Littorinimorpha</taxon>
        <taxon>Littorinoidea</taxon>
        <taxon>Littorinidae</taxon>
        <taxon>Littorina</taxon>
    </lineage>
</organism>
<comment type="similarity">
    <text evidence="1">Belongs to the ATG10 family.</text>
</comment>
<evidence type="ECO:0000256" key="1">
    <source>
        <dbReference type="ARBA" id="ARBA00005696"/>
    </source>
</evidence>
<keyword evidence="8" id="KW-1185">Reference proteome</keyword>
<keyword evidence="4" id="KW-0833">Ubl conjugation pathway</keyword>
<evidence type="ECO:0000313" key="7">
    <source>
        <dbReference type="EMBL" id="KAK7099890.1"/>
    </source>
</evidence>
<proteinExistence type="inferred from homology"/>
<keyword evidence="5" id="KW-0072">Autophagy</keyword>